<evidence type="ECO:0000313" key="1">
    <source>
        <dbReference type="EMBL" id="SUG54152.1"/>
    </source>
</evidence>
<evidence type="ECO:0000313" key="2">
    <source>
        <dbReference type="Proteomes" id="UP000254633"/>
    </source>
</evidence>
<dbReference type="EMBL" id="UGXH01000003">
    <property type="protein sequence ID" value="SUG54152.1"/>
    <property type="molecule type" value="Genomic_DNA"/>
</dbReference>
<sequence>MCNNITLSQEEKFIKLIDKYITQHRDNAINAVFYRKLYVLFVGYHLKYYYSSKQYCNSCFHVDNIMQMFTGVVSSLKANVLTKLNNSHTMLHCLNGLVDYISANLMEVEQLYADLLAQYERKSISHSLNFIPPPMGGRKRL</sequence>
<name>A0A379TUB0_SALDZ</name>
<protein>
    <submittedName>
        <fullName evidence="1">Membrane protein</fullName>
    </submittedName>
</protein>
<reference evidence="1 2" key="1">
    <citation type="submission" date="2018-06" db="EMBL/GenBank/DDBJ databases">
        <authorList>
            <consortium name="Pathogen Informatics"/>
            <person name="Doyle S."/>
        </authorList>
    </citation>
    <scope>NUCLEOTIDE SEQUENCE [LARGE SCALE GENOMIC DNA]</scope>
    <source>
        <strain evidence="1 2">NCTC10060</strain>
    </source>
</reference>
<organism evidence="1 2">
    <name type="scientific">Salmonella diarizonae</name>
    <dbReference type="NCBI Taxonomy" id="59204"/>
    <lineage>
        <taxon>Bacteria</taxon>
        <taxon>Pseudomonadati</taxon>
        <taxon>Pseudomonadota</taxon>
        <taxon>Gammaproteobacteria</taxon>
        <taxon>Enterobacterales</taxon>
        <taxon>Enterobacteriaceae</taxon>
        <taxon>Salmonella</taxon>
    </lineage>
</organism>
<dbReference type="Proteomes" id="UP000254633">
    <property type="component" value="Unassembled WGS sequence"/>
</dbReference>
<proteinExistence type="predicted"/>
<accession>A0A379TUB0</accession>
<dbReference type="AlphaFoldDB" id="A0A379TUB0"/>
<dbReference type="RefSeq" id="WP_079796124.1">
    <property type="nucleotide sequence ID" value="NZ_DACWWF010000001.1"/>
</dbReference>
<gene>
    <name evidence="1" type="ORF">NCTC10060_01232</name>
</gene>